<keyword evidence="1" id="KW-0812">Transmembrane</keyword>
<accession>A0ABN8I742</accession>
<evidence type="ECO:0000313" key="2">
    <source>
        <dbReference type="EMBL" id="CAH2048697.1"/>
    </source>
</evidence>
<protein>
    <submittedName>
        <fullName evidence="2">Uncharacterized protein</fullName>
    </submittedName>
</protein>
<evidence type="ECO:0000313" key="3">
    <source>
        <dbReference type="Proteomes" id="UP000837857"/>
    </source>
</evidence>
<name>A0ABN8I742_9NEOP</name>
<dbReference type="Proteomes" id="UP000837857">
    <property type="component" value="Chromosome 18"/>
</dbReference>
<keyword evidence="1" id="KW-0472">Membrane</keyword>
<organism evidence="2 3">
    <name type="scientific">Iphiclides podalirius</name>
    <name type="common">scarce swallowtail</name>
    <dbReference type="NCBI Taxonomy" id="110791"/>
    <lineage>
        <taxon>Eukaryota</taxon>
        <taxon>Metazoa</taxon>
        <taxon>Ecdysozoa</taxon>
        <taxon>Arthropoda</taxon>
        <taxon>Hexapoda</taxon>
        <taxon>Insecta</taxon>
        <taxon>Pterygota</taxon>
        <taxon>Neoptera</taxon>
        <taxon>Endopterygota</taxon>
        <taxon>Lepidoptera</taxon>
        <taxon>Glossata</taxon>
        <taxon>Ditrysia</taxon>
        <taxon>Papilionoidea</taxon>
        <taxon>Papilionidae</taxon>
        <taxon>Papilioninae</taxon>
        <taxon>Iphiclides</taxon>
    </lineage>
</organism>
<reference evidence="2" key="1">
    <citation type="submission" date="2022-03" db="EMBL/GenBank/DDBJ databases">
        <authorList>
            <person name="Martin H S."/>
        </authorList>
    </citation>
    <scope>NUCLEOTIDE SEQUENCE</scope>
</reference>
<keyword evidence="1" id="KW-1133">Transmembrane helix</keyword>
<evidence type="ECO:0000256" key="1">
    <source>
        <dbReference type="SAM" id="Phobius"/>
    </source>
</evidence>
<dbReference type="EMBL" id="OW152830">
    <property type="protein sequence ID" value="CAH2048697.1"/>
    <property type="molecule type" value="Genomic_DNA"/>
</dbReference>
<feature type="non-terminal residue" evidence="2">
    <location>
        <position position="1"/>
    </location>
</feature>
<gene>
    <name evidence="2" type="ORF">IPOD504_LOCUS6296</name>
</gene>
<feature type="transmembrane region" description="Helical" evidence="1">
    <location>
        <begin position="12"/>
        <end position="42"/>
    </location>
</feature>
<sequence length="121" mass="13629">MFTILGGYRFGTAIALTIIVSCIMLTTVGMLALGIGLGYNYCFVDFKVKRLFDDNKNPRRFLVRKKKDAGNETDAVEEFEDGEFNIRPTMIVPLKSNISFSLLISRIRDLNKNVTLELIAS</sequence>
<keyword evidence="3" id="KW-1185">Reference proteome</keyword>
<proteinExistence type="predicted"/>